<sequence length="335" mass="37029">MMRLFLAIALLLPVLARTHAQTQGAQGSQPANHVQAEPSWTYRVNVNIGCNLIFTYGPGQRYAGYKVFAGASLSGLYHHSFVLNYGPSLAVYTKSLGANLNPLVGDIQLDLINSFSIGSTWGGSLPYLKFFRTIGNASYYNFVSGERYAALATSSLVLNNHKRNQVVGAVTFSSPSVTINYYNDGAFPFTVLPVADNFDRYWTGGFGMYFHNKRNYNTVEFSFDQFTGYSPLLYELSGLLGINIPVYDLTRDSSANKRLPPSYNTSAYNLKIYMDKGYAVDAGVIGSLRTTGGAVFGLQDIIHTLGHFPLHPNNDPNRFYIGGTYNQFNPIDVRE</sequence>
<name>A0A8J2UIP3_9BACT</name>
<protein>
    <recommendedName>
        <fullName evidence="4">Type IX secretion system membrane protein PorP/SprF</fullName>
    </recommendedName>
</protein>
<comment type="caution">
    <text evidence="2">The sequence shown here is derived from an EMBL/GenBank/DDBJ whole genome shotgun (WGS) entry which is preliminary data.</text>
</comment>
<reference evidence="2" key="1">
    <citation type="journal article" date="2014" name="Int. J. Syst. Evol. Microbiol.">
        <title>Complete genome sequence of Corynebacterium casei LMG S-19264T (=DSM 44701T), isolated from a smear-ripened cheese.</title>
        <authorList>
            <consortium name="US DOE Joint Genome Institute (JGI-PGF)"/>
            <person name="Walter F."/>
            <person name="Albersmeier A."/>
            <person name="Kalinowski J."/>
            <person name="Ruckert C."/>
        </authorList>
    </citation>
    <scope>NUCLEOTIDE SEQUENCE</scope>
    <source>
        <strain evidence="2">CGMCC 1.15448</strain>
    </source>
</reference>
<dbReference type="AlphaFoldDB" id="A0A8J2UIP3"/>
<proteinExistence type="predicted"/>
<dbReference type="EMBL" id="BMJC01000007">
    <property type="protein sequence ID" value="GGB23330.1"/>
    <property type="molecule type" value="Genomic_DNA"/>
</dbReference>
<organism evidence="2 3">
    <name type="scientific">Puia dinghuensis</name>
    <dbReference type="NCBI Taxonomy" id="1792502"/>
    <lineage>
        <taxon>Bacteria</taxon>
        <taxon>Pseudomonadati</taxon>
        <taxon>Bacteroidota</taxon>
        <taxon>Chitinophagia</taxon>
        <taxon>Chitinophagales</taxon>
        <taxon>Chitinophagaceae</taxon>
        <taxon>Puia</taxon>
    </lineage>
</organism>
<evidence type="ECO:0000256" key="1">
    <source>
        <dbReference type="SAM" id="SignalP"/>
    </source>
</evidence>
<feature type="chain" id="PRO_5035317597" description="Type IX secretion system membrane protein PorP/SprF" evidence="1">
    <location>
        <begin position="21"/>
        <end position="335"/>
    </location>
</feature>
<gene>
    <name evidence="2" type="ORF">GCM10011511_53980</name>
</gene>
<reference evidence="2" key="2">
    <citation type="submission" date="2020-09" db="EMBL/GenBank/DDBJ databases">
        <authorList>
            <person name="Sun Q."/>
            <person name="Zhou Y."/>
        </authorList>
    </citation>
    <scope>NUCLEOTIDE SEQUENCE</scope>
    <source>
        <strain evidence="2">CGMCC 1.15448</strain>
    </source>
</reference>
<evidence type="ECO:0008006" key="4">
    <source>
        <dbReference type="Google" id="ProtNLM"/>
    </source>
</evidence>
<evidence type="ECO:0000313" key="2">
    <source>
        <dbReference type="EMBL" id="GGB23330.1"/>
    </source>
</evidence>
<dbReference type="RefSeq" id="WP_188937680.1">
    <property type="nucleotide sequence ID" value="NZ_BMJC01000007.1"/>
</dbReference>
<evidence type="ECO:0000313" key="3">
    <source>
        <dbReference type="Proteomes" id="UP000607559"/>
    </source>
</evidence>
<keyword evidence="3" id="KW-1185">Reference proteome</keyword>
<accession>A0A8J2UIP3</accession>
<dbReference type="Proteomes" id="UP000607559">
    <property type="component" value="Unassembled WGS sequence"/>
</dbReference>
<feature type="signal peptide" evidence="1">
    <location>
        <begin position="1"/>
        <end position="20"/>
    </location>
</feature>
<keyword evidence="1" id="KW-0732">Signal</keyword>